<evidence type="ECO:0000313" key="1">
    <source>
        <dbReference type="EMBL" id="KAF7360587.1"/>
    </source>
</evidence>
<reference evidence="1" key="1">
    <citation type="submission" date="2020-05" db="EMBL/GenBank/DDBJ databases">
        <title>Mycena genomes resolve the evolution of fungal bioluminescence.</title>
        <authorList>
            <person name="Tsai I.J."/>
        </authorList>
    </citation>
    <scope>NUCLEOTIDE SEQUENCE</scope>
    <source>
        <strain evidence="1">CCC161011</strain>
    </source>
</reference>
<proteinExistence type="predicted"/>
<evidence type="ECO:0000313" key="2">
    <source>
        <dbReference type="Proteomes" id="UP000620124"/>
    </source>
</evidence>
<sequence length="403" mass="44805">MLPTLPTEILEAVVDASRDNRPTLAACGAAGRQLLVRSRMHLFADIFLGSPRANITRTQSSLHILYPSTATRCDLLFELLQTNPSIALCATALTLSEGGHPGLTTYWISQSTTLVPIVRRLSNLRIFSLLEGQGSEWSPVLIQTMHLCLHAPSIESVELVGLRVSELPSLFTIFSMPRPGPTLQSLKLSGVIVRVPTTGSEPVTRNEAKRMTVKTLDITSTDDLDSQRRLIELISQSPPLVNLSRLRHLRLSVGDLWLVNEWIKLGAASLVQLDLAVKNHWTIFGASEEDIPVERLSILRFDSWGPGALSAVLRTLRILIAPMLIEILFLSLPEETFHTAFEDEEEESQWAALDSLISRQTFPSLTIVRFESETEKSAKRQPLLRERLPKLNKSGMLIMSPTI</sequence>
<keyword evidence="2" id="KW-1185">Reference proteome</keyword>
<comment type="caution">
    <text evidence="1">The sequence shown here is derived from an EMBL/GenBank/DDBJ whole genome shotgun (WGS) entry which is preliminary data.</text>
</comment>
<dbReference type="EMBL" id="JACAZI010000005">
    <property type="protein sequence ID" value="KAF7360587.1"/>
    <property type="molecule type" value="Genomic_DNA"/>
</dbReference>
<accession>A0A8H6YK89</accession>
<name>A0A8H6YK89_9AGAR</name>
<dbReference type="AlphaFoldDB" id="A0A8H6YK89"/>
<dbReference type="OrthoDB" id="2788229at2759"/>
<organism evidence="1 2">
    <name type="scientific">Mycena venus</name>
    <dbReference type="NCBI Taxonomy" id="2733690"/>
    <lineage>
        <taxon>Eukaryota</taxon>
        <taxon>Fungi</taxon>
        <taxon>Dikarya</taxon>
        <taxon>Basidiomycota</taxon>
        <taxon>Agaricomycotina</taxon>
        <taxon>Agaricomycetes</taxon>
        <taxon>Agaricomycetidae</taxon>
        <taxon>Agaricales</taxon>
        <taxon>Marasmiineae</taxon>
        <taxon>Mycenaceae</taxon>
        <taxon>Mycena</taxon>
    </lineage>
</organism>
<gene>
    <name evidence="1" type="ORF">MVEN_00790100</name>
</gene>
<dbReference type="Proteomes" id="UP000620124">
    <property type="component" value="Unassembled WGS sequence"/>
</dbReference>
<protein>
    <submittedName>
        <fullName evidence="1">Uncharacterized protein</fullName>
    </submittedName>
</protein>